<evidence type="ECO:0000259" key="3">
    <source>
        <dbReference type="Pfam" id="PF13649"/>
    </source>
</evidence>
<dbReference type="PANTHER" id="PTHR43861">
    <property type="entry name" value="TRANS-ACONITATE 2-METHYLTRANSFERASE-RELATED"/>
    <property type="match status" value="1"/>
</dbReference>
<accession>A0ABS9DS86</accession>
<dbReference type="CDD" id="cd02440">
    <property type="entry name" value="AdoMet_MTases"/>
    <property type="match status" value="1"/>
</dbReference>
<dbReference type="Gene3D" id="3.40.50.150">
    <property type="entry name" value="Vaccinia Virus protein VP39"/>
    <property type="match status" value="1"/>
</dbReference>
<sequence length="278" mass="29411">MSGNDRQIAYWNEVAGPKWIRMQEAMEARLAAIETLLLERASPQRGETVLEVGCGTGATTARLAALVGERGHVTAADVSRPMLDAARTRLAGRENVTLIEADAATADFGTSFDLIASRFGVMFFEDPAAAFAHLHASLRPGGRLCCVAWAPLDANPHWAIPLAIAIGRLAAGRPRPPHAPGPLAFDDPAYVEDILRRAGFAAISVTAEPATILGRSLDDEAEIAAFMGPAGRLLDEKAADAATRAELRAAFRAALPGYADPNACLRATVHVIMARRGG</sequence>
<protein>
    <submittedName>
        <fullName evidence="4">Methyltransferase domain-containing protein</fullName>
    </submittedName>
</protein>
<keyword evidence="5" id="KW-1185">Reference proteome</keyword>
<evidence type="ECO:0000313" key="5">
    <source>
        <dbReference type="Proteomes" id="UP001521209"/>
    </source>
</evidence>
<comment type="caution">
    <text evidence="4">The sequence shown here is derived from an EMBL/GenBank/DDBJ whole genome shotgun (WGS) entry which is preliminary data.</text>
</comment>
<dbReference type="Pfam" id="PF13649">
    <property type="entry name" value="Methyltransf_25"/>
    <property type="match status" value="1"/>
</dbReference>
<feature type="domain" description="Methyltransferase" evidence="3">
    <location>
        <begin position="49"/>
        <end position="142"/>
    </location>
</feature>
<keyword evidence="1 4" id="KW-0489">Methyltransferase</keyword>
<dbReference type="GO" id="GO:0032259">
    <property type="term" value="P:methylation"/>
    <property type="evidence" value="ECO:0007669"/>
    <property type="project" value="UniProtKB-KW"/>
</dbReference>
<dbReference type="RefSeq" id="WP_235702811.1">
    <property type="nucleotide sequence ID" value="NZ_JAKGBZ010000003.1"/>
</dbReference>
<dbReference type="PANTHER" id="PTHR43861:SF1">
    <property type="entry name" value="TRANS-ACONITATE 2-METHYLTRANSFERASE"/>
    <property type="match status" value="1"/>
</dbReference>
<dbReference type="InterPro" id="IPR029063">
    <property type="entry name" value="SAM-dependent_MTases_sf"/>
</dbReference>
<evidence type="ECO:0000256" key="1">
    <source>
        <dbReference type="ARBA" id="ARBA00022603"/>
    </source>
</evidence>
<dbReference type="SUPFAM" id="SSF53335">
    <property type="entry name" value="S-adenosyl-L-methionine-dependent methyltransferases"/>
    <property type="match status" value="1"/>
</dbReference>
<dbReference type="GO" id="GO:0008168">
    <property type="term" value="F:methyltransferase activity"/>
    <property type="evidence" value="ECO:0007669"/>
    <property type="project" value="UniProtKB-KW"/>
</dbReference>
<evidence type="ECO:0000313" key="4">
    <source>
        <dbReference type="EMBL" id="MCF3945572.1"/>
    </source>
</evidence>
<organism evidence="4 5">
    <name type="scientific">Acidiphilium iwatense</name>
    <dbReference type="NCBI Taxonomy" id="768198"/>
    <lineage>
        <taxon>Bacteria</taxon>
        <taxon>Pseudomonadati</taxon>
        <taxon>Pseudomonadota</taxon>
        <taxon>Alphaproteobacteria</taxon>
        <taxon>Acetobacterales</taxon>
        <taxon>Acidocellaceae</taxon>
        <taxon>Acidiphilium</taxon>
    </lineage>
</organism>
<keyword evidence="2" id="KW-0808">Transferase</keyword>
<reference evidence="4 5" key="1">
    <citation type="submission" date="2022-01" db="EMBL/GenBank/DDBJ databases">
        <authorList>
            <person name="Won M."/>
            <person name="Kim S.-J."/>
            <person name="Kwon S.-W."/>
        </authorList>
    </citation>
    <scope>NUCLEOTIDE SEQUENCE [LARGE SCALE GENOMIC DNA]</scope>
    <source>
        <strain evidence="4 5">KCTC 23505</strain>
    </source>
</reference>
<dbReference type="InterPro" id="IPR041698">
    <property type="entry name" value="Methyltransf_25"/>
</dbReference>
<proteinExistence type="predicted"/>
<gene>
    <name evidence="4" type="ORF">L2A60_02590</name>
</gene>
<dbReference type="Proteomes" id="UP001521209">
    <property type="component" value="Unassembled WGS sequence"/>
</dbReference>
<evidence type="ECO:0000256" key="2">
    <source>
        <dbReference type="ARBA" id="ARBA00022679"/>
    </source>
</evidence>
<name>A0ABS9DS86_9PROT</name>
<dbReference type="EMBL" id="JAKGBZ010000003">
    <property type="protein sequence ID" value="MCF3945572.1"/>
    <property type="molecule type" value="Genomic_DNA"/>
</dbReference>